<dbReference type="EMBL" id="MDYQ01000036">
    <property type="protein sequence ID" value="PRP86024.1"/>
    <property type="molecule type" value="Genomic_DNA"/>
</dbReference>
<name>A0A2P6NPY9_9EUKA</name>
<accession>A0A2P6NPY9</accession>
<dbReference type="Proteomes" id="UP000241769">
    <property type="component" value="Unassembled WGS sequence"/>
</dbReference>
<dbReference type="AlphaFoldDB" id="A0A2P6NPY9"/>
<dbReference type="Gene3D" id="1.10.418.10">
    <property type="entry name" value="Calponin-like domain"/>
    <property type="match status" value="1"/>
</dbReference>
<keyword evidence="1" id="KW-0677">Repeat</keyword>
<evidence type="ECO:0000313" key="6">
    <source>
        <dbReference type="Proteomes" id="UP000241769"/>
    </source>
</evidence>
<dbReference type="PROSITE" id="PS50021">
    <property type="entry name" value="CH"/>
    <property type="match status" value="1"/>
</dbReference>
<gene>
    <name evidence="5" type="ORF">PROFUN_05795</name>
</gene>
<evidence type="ECO:0000256" key="3">
    <source>
        <dbReference type="SAM" id="MobiDB-lite"/>
    </source>
</evidence>
<dbReference type="SMART" id="SM00033">
    <property type="entry name" value="CH"/>
    <property type="match status" value="1"/>
</dbReference>
<sequence length="438" mass="50000">MESSTSYKYSQYLQDGNLEWDSREWIVFVEALLQKVEAAAPSEGTYSTTRVFLFDPESTNVSLPCFYLFRGKFLPSANSDGLFWKPSRGVVKVGDNLLRRYHYATFNGLKLRRQLSFLDVDSQWTLVEYTKCPPPMNVKLTDICQVPGCDLYPLVNMVAKTFAEHRKRPQPAVEYEQREPKRQQMSIHPPHHEHPVNWEWRQGVANAPPPIDPYSYPYHPDHANPSYPGYPPYDQRNHSEDPTVLINFVNVMLSRNSTLTDLLPLDPRSPFVFGKFKDGILFSAMINHIRPGTIDETNFRYGRNLSFFEQIDNQLACVNGCRRLGANMDVMDAEGLVKGDAPAVLAFLEQLFRTAHGCGSVQYGRMMLQGPVSVERPGVSREEKLAQLRFQLDNAIIMARNYNALAARLDAEYKTLVEEMKKSGKKRDGENTRGCVVE</sequence>
<evidence type="ECO:0000256" key="1">
    <source>
        <dbReference type="ARBA" id="ARBA00022737"/>
    </source>
</evidence>
<evidence type="ECO:0000313" key="5">
    <source>
        <dbReference type="EMBL" id="PRP86024.1"/>
    </source>
</evidence>
<dbReference type="InterPro" id="IPR036872">
    <property type="entry name" value="CH_dom_sf"/>
</dbReference>
<dbReference type="InterPro" id="IPR039959">
    <property type="entry name" value="Fimbrin/Plastin"/>
</dbReference>
<feature type="region of interest" description="Disordered" evidence="3">
    <location>
        <begin position="169"/>
        <end position="189"/>
    </location>
</feature>
<reference evidence="5 6" key="1">
    <citation type="journal article" date="2018" name="Genome Biol. Evol.">
        <title>Multiple Roots of Fruiting Body Formation in Amoebozoa.</title>
        <authorList>
            <person name="Hillmann F."/>
            <person name="Forbes G."/>
            <person name="Novohradska S."/>
            <person name="Ferling I."/>
            <person name="Riege K."/>
            <person name="Groth M."/>
            <person name="Westermann M."/>
            <person name="Marz M."/>
            <person name="Spaller T."/>
            <person name="Winckler T."/>
            <person name="Schaap P."/>
            <person name="Glockner G."/>
        </authorList>
    </citation>
    <scope>NUCLEOTIDE SEQUENCE [LARGE SCALE GENOMIC DNA]</scope>
    <source>
        <strain evidence="5 6">Jena</strain>
    </source>
</reference>
<dbReference type="InterPro" id="IPR001715">
    <property type="entry name" value="CH_dom"/>
</dbReference>
<protein>
    <submittedName>
        <fullName evidence="5">Plastin-3</fullName>
    </submittedName>
</protein>
<comment type="caution">
    <text evidence="5">The sequence shown here is derived from an EMBL/GenBank/DDBJ whole genome shotgun (WGS) entry which is preliminary data.</text>
</comment>
<dbReference type="GO" id="GO:0051017">
    <property type="term" value="P:actin filament bundle assembly"/>
    <property type="evidence" value="ECO:0007669"/>
    <property type="project" value="InterPro"/>
</dbReference>
<dbReference type="PANTHER" id="PTHR19961:SF18">
    <property type="entry name" value="FI19014P1"/>
    <property type="match status" value="1"/>
</dbReference>
<evidence type="ECO:0000259" key="4">
    <source>
        <dbReference type="PROSITE" id="PS50021"/>
    </source>
</evidence>
<dbReference type="InParanoid" id="A0A2P6NPY9"/>
<dbReference type="GO" id="GO:0051639">
    <property type="term" value="P:actin filament network formation"/>
    <property type="evidence" value="ECO:0007669"/>
    <property type="project" value="TreeGrafter"/>
</dbReference>
<dbReference type="Pfam" id="PF00307">
    <property type="entry name" value="CH"/>
    <property type="match status" value="1"/>
</dbReference>
<proteinExistence type="predicted"/>
<dbReference type="GO" id="GO:0032432">
    <property type="term" value="C:actin filament bundle"/>
    <property type="evidence" value="ECO:0007669"/>
    <property type="project" value="TreeGrafter"/>
</dbReference>
<dbReference type="PANTHER" id="PTHR19961">
    <property type="entry name" value="FIMBRIN/PLASTIN"/>
    <property type="match status" value="1"/>
</dbReference>
<evidence type="ECO:0000256" key="2">
    <source>
        <dbReference type="ARBA" id="ARBA00023203"/>
    </source>
</evidence>
<dbReference type="SUPFAM" id="SSF47576">
    <property type="entry name" value="Calponin-homology domain, CH-domain"/>
    <property type="match status" value="1"/>
</dbReference>
<dbReference type="STRING" id="1890364.A0A2P6NPY9"/>
<dbReference type="GO" id="GO:0005737">
    <property type="term" value="C:cytoplasm"/>
    <property type="evidence" value="ECO:0007669"/>
    <property type="project" value="TreeGrafter"/>
</dbReference>
<keyword evidence="6" id="KW-1185">Reference proteome</keyword>
<feature type="domain" description="Calponin-homology (CH)" evidence="4">
    <location>
        <begin position="239"/>
        <end position="356"/>
    </location>
</feature>
<dbReference type="GO" id="GO:0051015">
    <property type="term" value="F:actin filament binding"/>
    <property type="evidence" value="ECO:0007669"/>
    <property type="project" value="InterPro"/>
</dbReference>
<keyword evidence="2" id="KW-0009">Actin-binding</keyword>
<dbReference type="GO" id="GO:0005884">
    <property type="term" value="C:actin filament"/>
    <property type="evidence" value="ECO:0007669"/>
    <property type="project" value="TreeGrafter"/>
</dbReference>
<organism evidence="5 6">
    <name type="scientific">Planoprotostelium fungivorum</name>
    <dbReference type="NCBI Taxonomy" id="1890364"/>
    <lineage>
        <taxon>Eukaryota</taxon>
        <taxon>Amoebozoa</taxon>
        <taxon>Evosea</taxon>
        <taxon>Variosea</taxon>
        <taxon>Cavosteliida</taxon>
        <taxon>Cavosteliaceae</taxon>
        <taxon>Planoprotostelium</taxon>
    </lineage>
</organism>